<dbReference type="GO" id="GO:0044550">
    <property type="term" value="P:secondary metabolite biosynthetic process"/>
    <property type="evidence" value="ECO:0007669"/>
    <property type="project" value="TreeGrafter"/>
</dbReference>
<name>A0A2K9LKM3_9GAMM</name>
<dbReference type="PANTHER" id="PTHR34069">
    <property type="entry name" value="3-OXOACYL-[ACYL-CARRIER-PROTEIN] SYNTHASE 3"/>
    <property type="match status" value="1"/>
</dbReference>
<evidence type="ECO:0000313" key="2">
    <source>
        <dbReference type="Proteomes" id="UP000235116"/>
    </source>
</evidence>
<gene>
    <name evidence="1" type="ORF">Kalk_10385</name>
</gene>
<dbReference type="GO" id="GO:0016746">
    <property type="term" value="F:acyltransferase activity"/>
    <property type="evidence" value="ECO:0007669"/>
    <property type="project" value="UniProtKB-KW"/>
</dbReference>
<dbReference type="AlphaFoldDB" id="A0A2K9LKM3"/>
<dbReference type="OrthoDB" id="6195581at2"/>
<dbReference type="KEGG" id="kak:Kalk_10385"/>
<protein>
    <submittedName>
        <fullName evidence="1">Uncharacterized protein</fullName>
    </submittedName>
</protein>
<reference evidence="2" key="1">
    <citation type="submission" date="2017-08" db="EMBL/GenBank/DDBJ databases">
        <title>Direct submision.</title>
        <authorList>
            <person name="Kim S.-J."/>
            <person name="Rhee S.-K."/>
        </authorList>
    </citation>
    <scope>NUCLEOTIDE SEQUENCE [LARGE SCALE GENOMIC DNA]</scope>
    <source>
        <strain evidence="2">GI5</strain>
    </source>
</reference>
<evidence type="ECO:0000313" key="1">
    <source>
        <dbReference type="EMBL" id="AUM12800.1"/>
    </source>
</evidence>
<accession>A0A2K9LKM3</accession>
<dbReference type="PANTHER" id="PTHR34069:SF3">
    <property type="entry name" value="ACYL-COA:ACYL-COA ALKYLTRANSFERASE"/>
    <property type="match status" value="1"/>
</dbReference>
<dbReference type="SUPFAM" id="SSF53901">
    <property type="entry name" value="Thiolase-like"/>
    <property type="match status" value="1"/>
</dbReference>
<dbReference type="RefSeq" id="WP_101894183.1">
    <property type="nucleotide sequence ID" value="NZ_CP022684.1"/>
</dbReference>
<organism evidence="1 2">
    <name type="scientific">Ketobacter alkanivorans</name>
    <dbReference type="NCBI Taxonomy" id="1917421"/>
    <lineage>
        <taxon>Bacteria</taxon>
        <taxon>Pseudomonadati</taxon>
        <taxon>Pseudomonadota</taxon>
        <taxon>Gammaproteobacteria</taxon>
        <taxon>Pseudomonadales</taxon>
        <taxon>Ketobacteraceae</taxon>
        <taxon>Ketobacter</taxon>
    </lineage>
</organism>
<sequence length="297" mass="31784">MGTIIKSAAVITDNGFSAIKNATQASIKCLESAGISPDEVGLLINAGVCRDDNIMEPSIASLIQKDLSMGLDLSAENPDQSTLSFDVVNGACGFLNAVNIADSFLKNRTVRYALVVCGDAHPSRTDHAEFPYVAVGAAALLQLGADDKGFQGFGYISNDNHTPSSVSTFGRVLDFGDQGRNKINWEFDDNHLQTFGALNIELINQYLDDHQSPQIDFLLGSDLAPGFSTQVCEQSQLAQQNTRAMELFKLLQGDAHSATSIAAYDQLQNEITDLSGRTALFSAVGSGDASVCALYRF</sequence>
<dbReference type="InterPro" id="IPR016039">
    <property type="entry name" value="Thiolase-like"/>
</dbReference>
<dbReference type="EMBL" id="CP022684">
    <property type="protein sequence ID" value="AUM12800.1"/>
    <property type="molecule type" value="Genomic_DNA"/>
</dbReference>
<dbReference type="Gene3D" id="3.40.47.10">
    <property type="match status" value="1"/>
</dbReference>
<dbReference type="Proteomes" id="UP000235116">
    <property type="component" value="Chromosome"/>
</dbReference>
<keyword evidence="2" id="KW-1185">Reference proteome</keyword>
<proteinExistence type="predicted"/>